<keyword evidence="1" id="KW-0472">Membrane</keyword>
<evidence type="ECO:0000313" key="2">
    <source>
        <dbReference type="EMBL" id="KKM17675.1"/>
    </source>
</evidence>
<feature type="transmembrane region" description="Helical" evidence="1">
    <location>
        <begin position="9"/>
        <end position="31"/>
    </location>
</feature>
<reference evidence="2" key="1">
    <citation type="journal article" date="2015" name="Nature">
        <title>Complex archaea that bridge the gap between prokaryotes and eukaryotes.</title>
        <authorList>
            <person name="Spang A."/>
            <person name="Saw J.H."/>
            <person name="Jorgensen S.L."/>
            <person name="Zaremba-Niedzwiedzka K."/>
            <person name="Martijn J."/>
            <person name="Lind A.E."/>
            <person name="van Eijk R."/>
            <person name="Schleper C."/>
            <person name="Guy L."/>
            <person name="Ettema T.J."/>
        </authorList>
    </citation>
    <scope>NUCLEOTIDE SEQUENCE</scope>
</reference>
<comment type="caution">
    <text evidence="2">The sequence shown here is derived from an EMBL/GenBank/DDBJ whole genome shotgun (WGS) entry which is preliminary data.</text>
</comment>
<feature type="transmembrane region" description="Helical" evidence="1">
    <location>
        <begin position="124"/>
        <end position="144"/>
    </location>
</feature>
<dbReference type="EMBL" id="LAZR01014395">
    <property type="protein sequence ID" value="KKM17675.1"/>
    <property type="molecule type" value="Genomic_DNA"/>
</dbReference>
<gene>
    <name evidence="2" type="ORF">LCGC14_1673360</name>
</gene>
<dbReference type="AlphaFoldDB" id="A0A0F9KQI5"/>
<sequence>MGIIAKRQIIIRFTGAIIFLLGVIFTIIIDLFLLENIFSNITLLLIVVILFLFSFSIKLDLAFTRRHILLNSIVVSSICLLLLIFGSIFIQSHILVIFLLISVSNIIAIISWHFSLSLYKKKKIIFAGGFLIYVLISLLLRIGLSPIYSRLFVGILPLFLMIIGVMCILVSERLMMKKGILKYI</sequence>
<proteinExistence type="predicted"/>
<keyword evidence="1" id="KW-1133">Transmembrane helix</keyword>
<keyword evidence="1" id="KW-0812">Transmembrane</keyword>
<evidence type="ECO:0000256" key="1">
    <source>
        <dbReference type="SAM" id="Phobius"/>
    </source>
</evidence>
<name>A0A0F9KQI5_9ZZZZ</name>
<feature type="transmembrane region" description="Helical" evidence="1">
    <location>
        <begin position="68"/>
        <end position="88"/>
    </location>
</feature>
<organism evidence="2">
    <name type="scientific">marine sediment metagenome</name>
    <dbReference type="NCBI Taxonomy" id="412755"/>
    <lineage>
        <taxon>unclassified sequences</taxon>
        <taxon>metagenomes</taxon>
        <taxon>ecological metagenomes</taxon>
    </lineage>
</organism>
<accession>A0A0F9KQI5</accession>
<protein>
    <submittedName>
        <fullName evidence="2">Uncharacterized protein</fullName>
    </submittedName>
</protein>
<feature type="transmembrane region" description="Helical" evidence="1">
    <location>
        <begin position="37"/>
        <end position="56"/>
    </location>
</feature>
<feature type="transmembrane region" description="Helical" evidence="1">
    <location>
        <begin position="150"/>
        <end position="170"/>
    </location>
</feature>
<feature type="transmembrane region" description="Helical" evidence="1">
    <location>
        <begin position="94"/>
        <end position="112"/>
    </location>
</feature>